<evidence type="ECO:0000313" key="2">
    <source>
        <dbReference type="Proteomes" id="UP000316621"/>
    </source>
</evidence>
<proteinExistence type="predicted"/>
<evidence type="ECO:0000313" key="1">
    <source>
        <dbReference type="EMBL" id="RZC68558.1"/>
    </source>
</evidence>
<dbReference type="EMBL" id="CM010721">
    <property type="protein sequence ID" value="RZC68558.1"/>
    <property type="molecule type" value="Genomic_DNA"/>
</dbReference>
<sequence>MYRASSSRLRGALKSYDRNRFAAYSSGTLFNCLAGENSKTLPPLNIPLPGIINSTPLPDFVRPSKTKMTMLPNGVRIASQASSALLNLLFRQHFTLFHLSCDIELGIVLVIGSCCIDWIVC</sequence>
<dbReference type="AlphaFoldDB" id="A0A4Y7K979"/>
<reference evidence="1 2" key="1">
    <citation type="journal article" date="2018" name="Science">
        <title>The opium poppy genome and morphinan production.</title>
        <authorList>
            <person name="Guo L."/>
            <person name="Winzer T."/>
            <person name="Yang X."/>
            <person name="Li Y."/>
            <person name="Ning Z."/>
            <person name="He Z."/>
            <person name="Teodor R."/>
            <person name="Lu Y."/>
            <person name="Bowser T.A."/>
            <person name="Graham I.A."/>
            <person name="Ye K."/>
        </authorList>
    </citation>
    <scope>NUCLEOTIDE SEQUENCE [LARGE SCALE GENOMIC DNA]</scope>
    <source>
        <strain evidence="2">cv. HN1</strain>
        <tissue evidence="1">Leaves</tissue>
    </source>
</reference>
<dbReference type="STRING" id="3469.A0A4Y7K979"/>
<organism evidence="1 2">
    <name type="scientific">Papaver somniferum</name>
    <name type="common">Opium poppy</name>
    <dbReference type="NCBI Taxonomy" id="3469"/>
    <lineage>
        <taxon>Eukaryota</taxon>
        <taxon>Viridiplantae</taxon>
        <taxon>Streptophyta</taxon>
        <taxon>Embryophyta</taxon>
        <taxon>Tracheophyta</taxon>
        <taxon>Spermatophyta</taxon>
        <taxon>Magnoliopsida</taxon>
        <taxon>Ranunculales</taxon>
        <taxon>Papaveraceae</taxon>
        <taxon>Papaveroideae</taxon>
        <taxon>Papaver</taxon>
    </lineage>
</organism>
<protein>
    <submittedName>
        <fullName evidence="1">Uncharacterized protein</fullName>
    </submittedName>
</protein>
<dbReference type="Gramene" id="RZC68558">
    <property type="protein sequence ID" value="RZC68558"/>
    <property type="gene ID" value="C5167_031797"/>
</dbReference>
<keyword evidence="2" id="KW-1185">Reference proteome</keyword>
<dbReference type="Proteomes" id="UP000316621">
    <property type="component" value="Chromosome 7"/>
</dbReference>
<gene>
    <name evidence="1" type="ORF">C5167_031797</name>
</gene>
<name>A0A4Y7K979_PAPSO</name>
<accession>A0A4Y7K979</accession>